<evidence type="ECO:0000313" key="2">
    <source>
        <dbReference type="Proteomes" id="UP001291623"/>
    </source>
</evidence>
<sequence length="106" mass="11764">MGNCQSTPEFHCFSLCTRLLHANSEIDTVTSLAPSSVSRSSNTTVFYQVSCPSLEELVLSGLDRITALCSHQLPTGYFSKLETLEKMHKHTSARKPPRPTTTKQYS</sequence>
<dbReference type="EMBL" id="JAVYJV010000002">
    <property type="protein sequence ID" value="KAK4378070.1"/>
    <property type="molecule type" value="Genomic_DNA"/>
</dbReference>
<protein>
    <submittedName>
        <fullName evidence="1">Uncharacterized protein</fullName>
    </submittedName>
</protein>
<accession>A0AAE1VXN1</accession>
<keyword evidence="2" id="KW-1185">Reference proteome</keyword>
<organism evidence="1 2">
    <name type="scientific">Anisodus tanguticus</name>
    <dbReference type="NCBI Taxonomy" id="243964"/>
    <lineage>
        <taxon>Eukaryota</taxon>
        <taxon>Viridiplantae</taxon>
        <taxon>Streptophyta</taxon>
        <taxon>Embryophyta</taxon>
        <taxon>Tracheophyta</taxon>
        <taxon>Spermatophyta</taxon>
        <taxon>Magnoliopsida</taxon>
        <taxon>eudicotyledons</taxon>
        <taxon>Gunneridae</taxon>
        <taxon>Pentapetalae</taxon>
        <taxon>asterids</taxon>
        <taxon>lamiids</taxon>
        <taxon>Solanales</taxon>
        <taxon>Solanaceae</taxon>
        <taxon>Solanoideae</taxon>
        <taxon>Hyoscyameae</taxon>
        <taxon>Anisodus</taxon>
    </lineage>
</organism>
<proteinExistence type="predicted"/>
<dbReference type="Proteomes" id="UP001291623">
    <property type="component" value="Unassembled WGS sequence"/>
</dbReference>
<gene>
    <name evidence="1" type="ORF">RND71_004366</name>
</gene>
<name>A0AAE1VXN1_9SOLA</name>
<dbReference type="AlphaFoldDB" id="A0AAE1VXN1"/>
<reference evidence="1" key="1">
    <citation type="submission" date="2023-12" db="EMBL/GenBank/DDBJ databases">
        <title>Genome assembly of Anisodus tanguticus.</title>
        <authorList>
            <person name="Wang Y.-J."/>
        </authorList>
    </citation>
    <scope>NUCLEOTIDE SEQUENCE</scope>
    <source>
        <strain evidence="1">KB-2021</strain>
        <tissue evidence="1">Leaf</tissue>
    </source>
</reference>
<evidence type="ECO:0000313" key="1">
    <source>
        <dbReference type="EMBL" id="KAK4378070.1"/>
    </source>
</evidence>
<comment type="caution">
    <text evidence="1">The sequence shown here is derived from an EMBL/GenBank/DDBJ whole genome shotgun (WGS) entry which is preliminary data.</text>
</comment>